<dbReference type="PANTHER" id="PTHR38457:SF1">
    <property type="entry name" value="REGULATOR ABRB-RELATED"/>
    <property type="match status" value="1"/>
</dbReference>
<dbReference type="PANTHER" id="PTHR38457">
    <property type="entry name" value="REGULATOR ABRB-RELATED"/>
    <property type="match status" value="1"/>
</dbReference>
<sequence>MDKIIYTLLIAGAGGYIGIKLKVPAGALIGAMFFVAIYNVYTGQGNIPKNFKLAAQIVVGGMIGLNFTMDTVQGLKKLIIPALMLVIGLTLFSISLGFIISKLTGLDLITALFSCSPGGLTDMTIISEAYGAQTHKVALLHLIRLITVITVLPLVIKLFSQFIET</sequence>
<reference evidence="3" key="1">
    <citation type="submission" date="2017-02" db="EMBL/GenBank/DDBJ databases">
        <authorList>
            <person name="Varghese N."/>
            <person name="Submissions S."/>
        </authorList>
    </citation>
    <scope>NUCLEOTIDE SEQUENCE [LARGE SCALE GENOMIC DNA]</scope>
    <source>
        <strain evidence="3">M1</strain>
    </source>
</reference>
<name>A0A1T5M971_9FIRM</name>
<keyword evidence="1" id="KW-0812">Transmembrane</keyword>
<dbReference type="GO" id="GO:0010468">
    <property type="term" value="P:regulation of gene expression"/>
    <property type="evidence" value="ECO:0007669"/>
    <property type="project" value="InterPro"/>
</dbReference>
<dbReference type="EMBL" id="FUZT01000012">
    <property type="protein sequence ID" value="SKC84791.1"/>
    <property type="molecule type" value="Genomic_DNA"/>
</dbReference>
<dbReference type="Pfam" id="PF05145">
    <property type="entry name" value="AbrB"/>
    <property type="match status" value="1"/>
</dbReference>
<feature type="transmembrane region" description="Helical" evidence="1">
    <location>
        <begin position="138"/>
        <end position="159"/>
    </location>
</feature>
<dbReference type="RefSeq" id="WP_079494397.1">
    <property type="nucleotide sequence ID" value="NZ_FUZT01000012.1"/>
</dbReference>
<evidence type="ECO:0000313" key="2">
    <source>
        <dbReference type="EMBL" id="SKC84791.1"/>
    </source>
</evidence>
<evidence type="ECO:0000313" key="3">
    <source>
        <dbReference type="Proteomes" id="UP000190285"/>
    </source>
</evidence>
<keyword evidence="3" id="KW-1185">Reference proteome</keyword>
<accession>A0A1T5M971</accession>
<keyword evidence="1" id="KW-0472">Membrane</keyword>
<evidence type="ECO:0000256" key="1">
    <source>
        <dbReference type="SAM" id="Phobius"/>
    </source>
</evidence>
<protein>
    <submittedName>
        <fullName evidence="2">Membrane protein AbrB duplication</fullName>
    </submittedName>
</protein>
<gene>
    <name evidence="2" type="ORF">SAMN02194393_04220</name>
</gene>
<dbReference type="InterPro" id="IPR017516">
    <property type="entry name" value="AbrB_dup"/>
</dbReference>
<feature type="transmembrane region" description="Helical" evidence="1">
    <location>
        <begin position="53"/>
        <end position="72"/>
    </location>
</feature>
<dbReference type="NCBIfam" id="TIGR03082">
    <property type="entry name" value="Gneg_AbrB_dup"/>
    <property type="match status" value="1"/>
</dbReference>
<feature type="transmembrane region" description="Helical" evidence="1">
    <location>
        <begin position="79"/>
        <end position="100"/>
    </location>
</feature>
<organism evidence="2 3">
    <name type="scientific">Maledivibacter halophilus</name>
    <dbReference type="NCBI Taxonomy" id="36842"/>
    <lineage>
        <taxon>Bacteria</taxon>
        <taxon>Bacillati</taxon>
        <taxon>Bacillota</taxon>
        <taxon>Clostridia</taxon>
        <taxon>Peptostreptococcales</taxon>
        <taxon>Caminicellaceae</taxon>
        <taxon>Maledivibacter</taxon>
    </lineage>
</organism>
<dbReference type="Proteomes" id="UP000190285">
    <property type="component" value="Unassembled WGS sequence"/>
</dbReference>
<feature type="transmembrane region" description="Helical" evidence="1">
    <location>
        <begin position="21"/>
        <end position="41"/>
    </location>
</feature>
<dbReference type="InterPro" id="IPR007820">
    <property type="entry name" value="AbrB_fam"/>
</dbReference>
<dbReference type="OrthoDB" id="5460360at2"/>
<dbReference type="STRING" id="36842.SAMN02194393_04220"/>
<proteinExistence type="predicted"/>
<dbReference type="GO" id="GO:0016020">
    <property type="term" value="C:membrane"/>
    <property type="evidence" value="ECO:0007669"/>
    <property type="project" value="InterPro"/>
</dbReference>
<keyword evidence="1" id="KW-1133">Transmembrane helix</keyword>
<dbReference type="AlphaFoldDB" id="A0A1T5M971"/>